<dbReference type="Pfam" id="PF14670">
    <property type="entry name" value="FXa_inhibition"/>
    <property type="match status" value="2"/>
</dbReference>
<dbReference type="Pfam" id="PF00057">
    <property type="entry name" value="Ldl_recept_a"/>
    <property type="match status" value="3"/>
</dbReference>
<evidence type="ECO:0000256" key="19">
    <source>
        <dbReference type="PROSITE-ProRule" id="PRU00461"/>
    </source>
</evidence>
<evidence type="ECO:0000256" key="9">
    <source>
        <dbReference type="ARBA" id="ARBA00022692"/>
    </source>
</evidence>
<feature type="repeat" description="LDL-receptor class B" evidence="19">
    <location>
        <begin position="451"/>
        <end position="493"/>
    </location>
</feature>
<dbReference type="FunFam" id="4.10.400.10:FF:000074">
    <property type="entry name" value="low-density lipoprotein receptor-related protein 6"/>
    <property type="match status" value="1"/>
</dbReference>
<dbReference type="PROSITE" id="PS01209">
    <property type="entry name" value="LDLRA_1"/>
    <property type="match status" value="2"/>
</dbReference>
<dbReference type="GO" id="GO:0009653">
    <property type="term" value="P:anatomical structure morphogenesis"/>
    <property type="evidence" value="ECO:0007669"/>
    <property type="project" value="UniProtKB-ARBA"/>
</dbReference>
<dbReference type="InterPro" id="IPR023415">
    <property type="entry name" value="LDLR_class-A_CS"/>
</dbReference>
<evidence type="ECO:0000256" key="8">
    <source>
        <dbReference type="ARBA" id="ARBA00022687"/>
    </source>
</evidence>
<evidence type="ECO:0000256" key="21">
    <source>
        <dbReference type="SAM" id="Phobius"/>
    </source>
</evidence>
<name>A0A315VFL1_GAMAF</name>
<evidence type="ECO:0000256" key="7">
    <source>
        <dbReference type="ARBA" id="ARBA00022583"/>
    </source>
</evidence>
<evidence type="ECO:0000256" key="12">
    <source>
        <dbReference type="ARBA" id="ARBA00022824"/>
    </source>
</evidence>
<feature type="repeat" description="LDL-receptor class B" evidence="19">
    <location>
        <begin position="70"/>
        <end position="112"/>
    </location>
</feature>
<evidence type="ECO:0000256" key="10">
    <source>
        <dbReference type="ARBA" id="ARBA00022729"/>
    </source>
</evidence>
<keyword evidence="5" id="KW-0245">EGF-like domain</keyword>
<evidence type="ECO:0000313" key="23">
    <source>
        <dbReference type="EMBL" id="PWA22217.1"/>
    </source>
</evidence>
<feature type="transmembrane region" description="Helical" evidence="21">
    <location>
        <begin position="734"/>
        <end position="754"/>
    </location>
</feature>
<dbReference type="PROSITE" id="PS50068">
    <property type="entry name" value="LDLRA_2"/>
    <property type="match status" value="3"/>
</dbReference>
<comment type="subcellular location">
    <subcellularLocation>
        <location evidence="1">Endoplasmic reticulum</location>
    </subcellularLocation>
    <subcellularLocation>
        <location evidence="2">Membrane</location>
        <topology evidence="2">Single-pass type I membrane protein</topology>
    </subcellularLocation>
</comment>
<dbReference type="EMBL" id="NHOQ01001767">
    <property type="protein sequence ID" value="PWA22217.1"/>
    <property type="molecule type" value="Genomic_DNA"/>
</dbReference>
<comment type="caution">
    <text evidence="18">Lacks conserved residue(s) required for the propagation of feature annotation.</text>
</comment>
<protein>
    <recommendedName>
        <fullName evidence="22">EGF-like domain-containing protein</fullName>
    </recommendedName>
</protein>
<dbReference type="InterPro" id="IPR050778">
    <property type="entry name" value="Cueball_EGF_LRP_Nidogen"/>
</dbReference>
<evidence type="ECO:0000256" key="20">
    <source>
        <dbReference type="SAM" id="MobiDB-lite"/>
    </source>
</evidence>
<dbReference type="FunFam" id="2.120.10.30:FF:000017">
    <property type="entry name" value="Low-density lipoprotein receptor-related protein 6"/>
    <property type="match status" value="1"/>
</dbReference>
<feature type="region of interest" description="Disordered" evidence="20">
    <location>
        <begin position="128"/>
        <end position="155"/>
    </location>
</feature>
<keyword evidence="24" id="KW-1185">Reference proteome</keyword>
<reference evidence="23 24" key="1">
    <citation type="journal article" date="2018" name="G3 (Bethesda)">
        <title>A High-Quality Reference Genome for the Invasive Mosquitofish Gambusia affinis Using a Chicago Library.</title>
        <authorList>
            <person name="Hoffberg S.L."/>
            <person name="Troendle N.J."/>
            <person name="Glenn T.C."/>
            <person name="Mahmud O."/>
            <person name="Louha S."/>
            <person name="Chalopin D."/>
            <person name="Bennetzen J.L."/>
            <person name="Mauricio R."/>
        </authorList>
    </citation>
    <scope>NUCLEOTIDE SEQUENCE [LARGE SCALE GENOMIC DNA]</scope>
    <source>
        <strain evidence="23">NE01/NJP1002.9</strain>
        <tissue evidence="23">Muscle</tissue>
    </source>
</reference>
<dbReference type="InterPro" id="IPR011042">
    <property type="entry name" value="6-blade_b-propeller_TolB-like"/>
</dbReference>
<feature type="disulfide bond" evidence="18">
    <location>
        <begin position="626"/>
        <end position="641"/>
    </location>
</feature>
<feature type="disulfide bond" evidence="18">
    <location>
        <begin position="663"/>
        <end position="678"/>
    </location>
</feature>
<dbReference type="InterPro" id="IPR002172">
    <property type="entry name" value="LDrepeatLR_classA_rpt"/>
</dbReference>
<accession>A0A315VFL1</accession>
<dbReference type="SMART" id="SM00135">
    <property type="entry name" value="LY"/>
    <property type="match status" value="9"/>
</dbReference>
<keyword evidence="15 18" id="KW-1015">Disulfide bond</keyword>
<dbReference type="SMART" id="SM00192">
    <property type="entry name" value="LDLa"/>
    <property type="match status" value="3"/>
</dbReference>
<dbReference type="STRING" id="33528.ENSGAFP00000005920"/>
<feature type="disulfide bond" evidence="18">
    <location>
        <begin position="704"/>
        <end position="719"/>
    </location>
</feature>
<feature type="repeat" description="LDL-receptor class B" evidence="19">
    <location>
        <begin position="172"/>
        <end position="214"/>
    </location>
</feature>
<dbReference type="GO" id="GO:0045944">
    <property type="term" value="P:positive regulation of transcription by RNA polymerase II"/>
    <property type="evidence" value="ECO:0007669"/>
    <property type="project" value="UniProtKB-ARBA"/>
</dbReference>
<keyword evidence="17" id="KW-0325">Glycoprotein</keyword>
<dbReference type="InterPro" id="IPR000033">
    <property type="entry name" value="LDLR_classB_rpt"/>
</dbReference>
<feature type="domain" description="EGF-like" evidence="22">
    <location>
        <begin position="221"/>
        <end position="258"/>
    </location>
</feature>
<feature type="disulfide bond" evidence="18">
    <location>
        <begin position="644"/>
        <end position="656"/>
    </location>
</feature>
<dbReference type="Gene3D" id="2.120.10.30">
    <property type="entry name" value="TolB, C-terminal domain"/>
    <property type="match status" value="2"/>
</dbReference>
<feature type="repeat" description="LDL-receptor class B" evidence="19">
    <location>
        <begin position="320"/>
        <end position="362"/>
    </location>
</feature>
<feature type="domain" description="EGF-like" evidence="22">
    <location>
        <begin position="543"/>
        <end position="581"/>
    </location>
</feature>
<keyword evidence="9 21" id="KW-0812">Transmembrane</keyword>
<keyword evidence="4" id="KW-0217">Developmental protein</keyword>
<comment type="caution">
    <text evidence="23">The sequence shown here is derived from an EMBL/GenBank/DDBJ whole genome shotgun (WGS) entry which is preliminary data.</text>
</comment>
<sequence>MNGSALEHVVQFGLDYPEGMAVDWLGKNLYWADTGTNRIEVAKLDGQHRQVLVWKDLDSPRALALDPAEGYMYWTEWGGKPKIDRAAMDGTGRITLVSNVGRANGLTIDYAERRLYWADLDTTLIESSNMLGKDPQNRTEPPEPRGTNPAGKEREVIADDLPHPFGLTQYQDYIYWTDWSHRSIERANKTSGQNRTLIQGHLDYVMDILVFHSSRQAGWNACASTNGHCSHLCLAVPSGFVCGCPAHFSLNRDNKTCSGEPPGLGRYLDGFCSAPTAFLLFSQKAAINRMVIDEQQSPDIVLPIQNLKNVRAIDYDPLDKQLYWIDSKQNVIRRAQEDGNQSVTVVSSSLLGPFDLSIDIFSRFIYWTSEVTNVINVTRTDGSRVGVVLRGEHDKPRAIVVNPERGYMYFTNLQDRSPKIERAALDGTEREVLFFSNLGKPVALAVDNKAGKLFWVDSDLRRIESSDLSGANRIVIADSNILQPVGLTVFGNHLYWIDKQQQMIERIDKTTREGRTKVQARVAYLSDIHAVHEIDMHEYRNHPCTRDNGGCSHICIVKGDGTTRCSCPVHLVLLSDELTCGGEPVAAPPPRRAAGGDLLTQPPTCSPDQFACVSGEVDCIPNSWRCDGFPECDDHSDEKECPVCSESEFQCDSRQCVEQSERCNGEVNCQDGSDENKCEGDPVRCPADQFSCANGQCIGIHKKCDHNTDCSDNSDETDCFPDPPELPAPTNSTISSIVAVVMALFVVGAIYFVCQRVLCPHMKDDGETVANDFVVHGQASVPLGYVPHPGSLSGSLPGMSRGKSVIGSLSIMGGSSGPPYDRAHVTGASSSSSSSTKGTYFPPVRPDPTGSGSGSGSGLMLSVFQILNPPPSPATVRSQYTLEFGYSSNSPSTHRSYSYRPYTYRHFAPPTTPCSTDVCDSDYTPGRRPLKSTAAAKGYTSDLNYDSEPFPPPPTPRSQYLSAEENCESCPPSPYTERSYSHHLYPPPPSPCTDSS</sequence>
<evidence type="ECO:0000256" key="5">
    <source>
        <dbReference type="ARBA" id="ARBA00022536"/>
    </source>
</evidence>
<dbReference type="SUPFAM" id="SSF57196">
    <property type="entry name" value="EGF/Laminin"/>
    <property type="match status" value="2"/>
</dbReference>
<dbReference type="SMART" id="SM00181">
    <property type="entry name" value="EGF"/>
    <property type="match status" value="2"/>
</dbReference>
<evidence type="ECO:0000313" key="24">
    <source>
        <dbReference type="Proteomes" id="UP000250572"/>
    </source>
</evidence>
<dbReference type="SUPFAM" id="SSF63825">
    <property type="entry name" value="YWTD domain"/>
    <property type="match status" value="2"/>
</dbReference>
<keyword evidence="14 21" id="KW-0472">Membrane</keyword>
<gene>
    <name evidence="23" type="ORF">CCH79_00017423</name>
</gene>
<evidence type="ECO:0000256" key="18">
    <source>
        <dbReference type="PROSITE-ProRule" id="PRU00124"/>
    </source>
</evidence>
<dbReference type="InterPro" id="IPR036055">
    <property type="entry name" value="LDL_receptor-like_sf"/>
</dbReference>
<feature type="repeat" description="LDL-receptor class B" evidence="19">
    <location>
        <begin position="363"/>
        <end position="405"/>
    </location>
</feature>
<organism evidence="23 24">
    <name type="scientific">Gambusia affinis</name>
    <name type="common">Western mosquitofish</name>
    <name type="synonym">Heterandria affinis</name>
    <dbReference type="NCBI Taxonomy" id="33528"/>
    <lineage>
        <taxon>Eukaryota</taxon>
        <taxon>Metazoa</taxon>
        <taxon>Chordata</taxon>
        <taxon>Craniata</taxon>
        <taxon>Vertebrata</taxon>
        <taxon>Euteleostomi</taxon>
        <taxon>Actinopterygii</taxon>
        <taxon>Neopterygii</taxon>
        <taxon>Teleostei</taxon>
        <taxon>Neoteleostei</taxon>
        <taxon>Acanthomorphata</taxon>
        <taxon>Ovalentaria</taxon>
        <taxon>Atherinomorphae</taxon>
        <taxon>Cyprinodontiformes</taxon>
        <taxon>Poeciliidae</taxon>
        <taxon>Poeciliinae</taxon>
        <taxon>Gambusia</taxon>
    </lineage>
</organism>
<keyword evidence="6" id="KW-0597">Phosphoprotein</keyword>
<dbReference type="GO" id="GO:0016020">
    <property type="term" value="C:membrane"/>
    <property type="evidence" value="ECO:0007669"/>
    <property type="project" value="UniProtKB-SubCell"/>
</dbReference>
<feature type="repeat" description="LDL-receptor class B" evidence="19">
    <location>
        <begin position="406"/>
        <end position="450"/>
    </location>
</feature>
<evidence type="ECO:0000256" key="13">
    <source>
        <dbReference type="ARBA" id="ARBA00022989"/>
    </source>
</evidence>
<dbReference type="FunFam" id="2.120.10.30:FF:000001">
    <property type="entry name" value="Low-density lipoprotein receptor-related protein 6"/>
    <property type="match status" value="1"/>
</dbReference>
<feature type="disulfide bond" evidence="18">
    <location>
        <begin position="692"/>
        <end position="710"/>
    </location>
</feature>
<feature type="disulfide bond" evidence="18">
    <location>
        <begin position="685"/>
        <end position="697"/>
    </location>
</feature>
<feature type="repeat" description="LDL-receptor class B" evidence="19">
    <location>
        <begin position="27"/>
        <end position="69"/>
    </location>
</feature>
<feature type="compositionally biased region" description="Pro residues" evidence="20">
    <location>
        <begin position="985"/>
        <end position="996"/>
    </location>
</feature>
<evidence type="ECO:0000256" key="15">
    <source>
        <dbReference type="ARBA" id="ARBA00023157"/>
    </source>
</evidence>
<evidence type="ECO:0000256" key="16">
    <source>
        <dbReference type="ARBA" id="ARBA00023170"/>
    </source>
</evidence>
<dbReference type="GO" id="GO:0060070">
    <property type="term" value="P:canonical Wnt signaling pathway"/>
    <property type="evidence" value="ECO:0007669"/>
    <property type="project" value="UniProtKB-ARBA"/>
</dbReference>
<dbReference type="CDD" id="cd00112">
    <property type="entry name" value="LDLa"/>
    <property type="match status" value="3"/>
</dbReference>
<keyword evidence="11" id="KW-0677">Repeat</keyword>
<keyword evidence="16" id="KW-0675">Receptor</keyword>
<comment type="similarity">
    <text evidence="3">Belongs to the LDLR family.</text>
</comment>
<keyword evidence="12" id="KW-0256">Endoplasmic reticulum</keyword>
<evidence type="ECO:0000256" key="14">
    <source>
        <dbReference type="ARBA" id="ARBA00023136"/>
    </source>
</evidence>
<feature type="region of interest" description="Disordered" evidence="20">
    <location>
        <begin position="940"/>
        <end position="996"/>
    </location>
</feature>
<dbReference type="AlphaFoldDB" id="A0A315VFL1"/>
<dbReference type="InterPro" id="IPR000742">
    <property type="entry name" value="EGF"/>
</dbReference>
<dbReference type="FunFam" id="4.10.400.10:FF:000016">
    <property type="entry name" value="Low-density lipoprotein receptor-related protein 6"/>
    <property type="match status" value="1"/>
</dbReference>
<keyword evidence="13 21" id="KW-1133">Transmembrane helix</keyword>
<dbReference type="Pfam" id="PF00058">
    <property type="entry name" value="Ldl_recept_b"/>
    <property type="match status" value="5"/>
</dbReference>
<evidence type="ECO:0000256" key="11">
    <source>
        <dbReference type="ARBA" id="ARBA00022737"/>
    </source>
</evidence>
<evidence type="ECO:0000256" key="2">
    <source>
        <dbReference type="ARBA" id="ARBA00004479"/>
    </source>
</evidence>
<dbReference type="GO" id="GO:0007399">
    <property type="term" value="P:nervous system development"/>
    <property type="evidence" value="ECO:0007669"/>
    <property type="project" value="TreeGrafter"/>
</dbReference>
<dbReference type="PANTHER" id="PTHR46513">
    <property type="entry name" value="VITELLOGENIN RECEPTOR-LIKE PROTEIN-RELATED-RELATED"/>
    <property type="match status" value="1"/>
</dbReference>
<dbReference type="GO" id="GO:0009888">
    <property type="term" value="P:tissue development"/>
    <property type="evidence" value="ECO:0007669"/>
    <property type="project" value="UniProtKB-ARBA"/>
</dbReference>
<keyword evidence="8" id="KW-0879">Wnt signaling pathway</keyword>
<dbReference type="PRINTS" id="PR00261">
    <property type="entry name" value="LDLRECEPTOR"/>
</dbReference>
<feature type="region of interest" description="Disordered" evidence="20">
    <location>
        <begin position="820"/>
        <end position="856"/>
    </location>
</feature>
<evidence type="ECO:0000259" key="22">
    <source>
        <dbReference type="SMART" id="SM00181"/>
    </source>
</evidence>
<evidence type="ECO:0000256" key="6">
    <source>
        <dbReference type="ARBA" id="ARBA00022553"/>
    </source>
</evidence>
<dbReference type="SUPFAM" id="SSF57424">
    <property type="entry name" value="LDL receptor-like module"/>
    <property type="match status" value="3"/>
</dbReference>
<keyword evidence="10" id="KW-0732">Signal</keyword>
<evidence type="ECO:0000256" key="17">
    <source>
        <dbReference type="ARBA" id="ARBA00023180"/>
    </source>
</evidence>
<evidence type="ECO:0000256" key="4">
    <source>
        <dbReference type="ARBA" id="ARBA00022473"/>
    </source>
</evidence>
<proteinExistence type="inferred from homology"/>
<keyword evidence="7" id="KW-0254">Endocytosis</keyword>
<dbReference type="Proteomes" id="UP000250572">
    <property type="component" value="Unassembled WGS sequence"/>
</dbReference>
<evidence type="ECO:0000256" key="1">
    <source>
        <dbReference type="ARBA" id="ARBA00004240"/>
    </source>
</evidence>
<dbReference type="GO" id="GO:0005783">
    <property type="term" value="C:endoplasmic reticulum"/>
    <property type="evidence" value="ECO:0007669"/>
    <property type="project" value="UniProtKB-SubCell"/>
</dbReference>
<dbReference type="PANTHER" id="PTHR46513:SF40">
    <property type="entry name" value="LOW-DENSITY LIPOPROTEIN RECEPTOR-RELATED PROTEIN 6"/>
    <property type="match status" value="1"/>
</dbReference>
<dbReference type="PROSITE" id="PS51120">
    <property type="entry name" value="LDLRB"/>
    <property type="match status" value="7"/>
</dbReference>
<dbReference type="GO" id="GO:0006897">
    <property type="term" value="P:endocytosis"/>
    <property type="evidence" value="ECO:0007669"/>
    <property type="project" value="UniProtKB-KW"/>
</dbReference>
<dbReference type="GO" id="GO:0017147">
    <property type="term" value="F:Wnt-protein binding"/>
    <property type="evidence" value="ECO:0007669"/>
    <property type="project" value="UniProtKB-ARBA"/>
</dbReference>
<dbReference type="Gene3D" id="4.10.400.10">
    <property type="entry name" value="Low-density Lipoprotein Receptor"/>
    <property type="match status" value="3"/>
</dbReference>
<evidence type="ECO:0000256" key="3">
    <source>
        <dbReference type="ARBA" id="ARBA00009939"/>
    </source>
</evidence>
<feature type="disulfide bond" evidence="18">
    <location>
        <begin position="651"/>
        <end position="669"/>
    </location>
</feature>
<dbReference type="GO" id="GO:0048513">
    <property type="term" value="P:animal organ development"/>
    <property type="evidence" value="ECO:0007669"/>
    <property type="project" value="UniProtKB-ARBA"/>
</dbReference>